<dbReference type="Gramene" id="OBART10G12040.1">
    <property type="protein sequence ID" value="OBART10G12040.1"/>
    <property type="gene ID" value="OBART10G12040"/>
</dbReference>
<feature type="region of interest" description="Disordered" evidence="1">
    <location>
        <begin position="1"/>
        <end position="38"/>
    </location>
</feature>
<reference evidence="2" key="1">
    <citation type="journal article" date="2009" name="Rice">
        <title>De Novo Next Generation Sequencing of Plant Genomes.</title>
        <authorList>
            <person name="Rounsley S."/>
            <person name="Marri P.R."/>
            <person name="Yu Y."/>
            <person name="He R."/>
            <person name="Sisneros N."/>
            <person name="Goicoechea J.L."/>
            <person name="Lee S.J."/>
            <person name="Angelova A."/>
            <person name="Kudrna D."/>
            <person name="Luo M."/>
            <person name="Affourtit J."/>
            <person name="Desany B."/>
            <person name="Knight J."/>
            <person name="Niazi F."/>
            <person name="Egholm M."/>
            <person name="Wing R.A."/>
        </authorList>
    </citation>
    <scope>NUCLEOTIDE SEQUENCE [LARGE SCALE GENOMIC DNA]</scope>
    <source>
        <strain evidence="2">cv. IRGC 105608</strain>
    </source>
</reference>
<organism evidence="2">
    <name type="scientific">Oryza barthii</name>
    <dbReference type="NCBI Taxonomy" id="65489"/>
    <lineage>
        <taxon>Eukaryota</taxon>
        <taxon>Viridiplantae</taxon>
        <taxon>Streptophyta</taxon>
        <taxon>Embryophyta</taxon>
        <taxon>Tracheophyta</taxon>
        <taxon>Spermatophyta</taxon>
        <taxon>Magnoliopsida</taxon>
        <taxon>Liliopsida</taxon>
        <taxon>Poales</taxon>
        <taxon>Poaceae</taxon>
        <taxon>BOP clade</taxon>
        <taxon>Oryzoideae</taxon>
        <taxon>Oryzeae</taxon>
        <taxon>Oryzinae</taxon>
        <taxon>Oryza</taxon>
    </lineage>
</organism>
<evidence type="ECO:0000256" key="1">
    <source>
        <dbReference type="SAM" id="MobiDB-lite"/>
    </source>
</evidence>
<evidence type="ECO:0000313" key="3">
    <source>
        <dbReference type="Proteomes" id="UP000026960"/>
    </source>
</evidence>
<accession>A0A0D3HEA7</accession>
<dbReference type="Proteomes" id="UP000026960">
    <property type="component" value="Chromosome 10"/>
</dbReference>
<dbReference type="PaxDb" id="65489-OBART10G12040.1"/>
<keyword evidence="3" id="KW-1185">Reference proteome</keyword>
<name>A0A0D3HEA7_9ORYZ</name>
<dbReference type="EnsemblPlants" id="OBART10G12040.1">
    <property type="protein sequence ID" value="OBART10G12040.1"/>
    <property type="gene ID" value="OBART10G12040"/>
</dbReference>
<dbReference type="AlphaFoldDB" id="A0A0D3HEA7"/>
<evidence type="ECO:0000313" key="2">
    <source>
        <dbReference type="EnsemblPlants" id="OBART10G12040.1"/>
    </source>
</evidence>
<protein>
    <submittedName>
        <fullName evidence="2">Uncharacterized protein</fullName>
    </submittedName>
</protein>
<proteinExistence type="predicted"/>
<dbReference type="HOGENOM" id="CLU_1317197_0_0_1"/>
<sequence length="209" mass="23117">MSSSGRGGKRQGAPPPAPFGAAAKRAQPHGGHLADDSIRASGDLSSPIGSAPNGRCLLFRRNIKFMYAFVMLDEMVESAVHNLSARCHTMLQQRRKLIQFPSASGPWSLISYQFARVLDFPMCYIAQAGERLPRTSGNNYVIFARRSSWVRTSEYNGCDGESTIVWWIGLGEVCAIHSTMHILQLGVMIFLSYKYHCLSKKNAVFIAKS</sequence>
<reference evidence="2" key="2">
    <citation type="submission" date="2015-03" db="UniProtKB">
        <authorList>
            <consortium name="EnsemblPlants"/>
        </authorList>
    </citation>
    <scope>IDENTIFICATION</scope>
</reference>